<gene>
    <name evidence="10" type="ORF">H8E19_10410</name>
</gene>
<evidence type="ECO:0000256" key="1">
    <source>
        <dbReference type="ARBA" id="ARBA00001974"/>
    </source>
</evidence>
<dbReference type="InterPro" id="IPR006091">
    <property type="entry name" value="Acyl-CoA_Oxase/DH_mid-dom"/>
</dbReference>
<dbReference type="Pfam" id="PF02771">
    <property type="entry name" value="Acyl-CoA_dh_N"/>
    <property type="match status" value="1"/>
</dbReference>
<evidence type="ECO:0000256" key="3">
    <source>
        <dbReference type="ARBA" id="ARBA00022630"/>
    </source>
</evidence>
<comment type="cofactor">
    <cofactor evidence="1 6">
        <name>FAD</name>
        <dbReference type="ChEBI" id="CHEBI:57692"/>
    </cofactor>
</comment>
<dbReference type="PANTHER" id="PTHR43292:SF4">
    <property type="entry name" value="ACYL-COA DEHYDROGENASE FADE34"/>
    <property type="match status" value="1"/>
</dbReference>
<comment type="similarity">
    <text evidence="2 6">Belongs to the acyl-CoA dehydrogenase family.</text>
</comment>
<evidence type="ECO:0000256" key="4">
    <source>
        <dbReference type="ARBA" id="ARBA00022827"/>
    </source>
</evidence>
<evidence type="ECO:0000259" key="7">
    <source>
        <dbReference type="Pfam" id="PF00441"/>
    </source>
</evidence>
<evidence type="ECO:0000256" key="5">
    <source>
        <dbReference type="ARBA" id="ARBA00023002"/>
    </source>
</evidence>
<evidence type="ECO:0000313" key="10">
    <source>
        <dbReference type="EMBL" id="MBC8177805.1"/>
    </source>
</evidence>
<name>A0A8J6N0Z8_9DELT</name>
<dbReference type="GO" id="GO:0016627">
    <property type="term" value="F:oxidoreductase activity, acting on the CH-CH group of donors"/>
    <property type="evidence" value="ECO:0007669"/>
    <property type="project" value="InterPro"/>
</dbReference>
<dbReference type="GO" id="GO:0050660">
    <property type="term" value="F:flavin adenine dinucleotide binding"/>
    <property type="evidence" value="ECO:0007669"/>
    <property type="project" value="InterPro"/>
</dbReference>
<dbReference type="InterPro" id="IPR046373">
    <property type="entry name" value="Acyl-CoA_Oxase/DH_mid-dom_sf"/>
</dbReference>
<dbReference type="Pfam" id="PF00441">
    <property type="entry name" value="Acyl-CoA_dh_1"/>
    <property type="match status" value="1"/>
</dbReference>
<evidence type="ECO:0000256" key="2">
    <source>
        <dbReference type="ARBA" id="ARBA00009347"/>
    </source>
</evidence>
<evidence type="ECO:0000313" key="11">
    <source>
        <dbReference type="Proteomes" id="UP000650524"/>
    </source>
</evidence>
<feature type="domain" description="Acyl-CoA oxidase/dehydrogenase middle" evidence="8">
    <location>
        <begin position="130"/>
        <end position="224"/>
    </location>
</feature>
<proteinExistence type="inferred from homology"/>
<dbReference type="Gene3D" id="2.40.110.10">
    <property type="entry name" value="Butyryl-CoA Dehydrogenase, subunit A, domain 2"/>
    <property type="match status" value="1"/>
</dbReference>
<protein>
    <submittedName>
        <fullName evidence="10">Acyl-CoA dehydrogenase family protein</fullName>
    </submittedName>
</protein>
<dbReference type="SUPFAM" id="SSF47203">
    <property type="entry name" value="Acyl-CoA dehydrogenase C-terminal domain-like"/>
    <property type="match status" value="1"/>
</dbReference>
<dbReference type="InterPro" id="IPR037069">
    <property type="entry name" value="AcylCoA_DH/ox_N_sf"/>
</dbReference>
<evidence type="ECO:0000259" key="9">
    <source>
        <dbReference type="Pfam" id="PF02771"/>
    </source>
</evidence>
<dbReference type="InterPro" id="IPR009075">
    <property type="entry name" value="AcylCo_DH/oxidase_C"/>
</dbReference>
<evidence type="ECO:0000259" key="8">
    <source>
        <dbReference type="Pfam" id="PF02770"/>
    </source>
</evidence>
<keyword evidence="3 6" id="KW-0285">Flavoprotein</keyword>
<feature type="domain" description="Acyl-CoA dehydrogenase/oxidase C-terminal" evidence="7">
    <location>
        <begin position="236"/>
        <end position="393"/>
    </location>
</feature>
<dbReference type="InterPro" id="IPR013786">
    <property type="entry name" value="AcylCoA_DH/ox_N"/>
</dbReference>
<keyword evidence="5 6" id="KW-0560">Oxidoreductase</keyword>
<dbReference type="Gene3D" id="1.10.540.10">
    <property type="entry name" value="Acyl-CoA dehydrogenase/oxidase, N-terminal domain"/>
    <property type="match status" value="1"/>
</dbReference>
<organism evidence="10 11">
    <name type="scientific">Candidatus Desulfacyla euxinica</name>
    <dbReference type="NCBI Taxonomy" id="2841693"/>
    <lineage>
        <taxon>Bacteria</taxon>
        <taxon>Deltaproteobacteria</taxon>
        <taxon>Candidatus Desulfacyla</taxon>
    </lineage>
</organism>
<keyword evidence="4 6" id="KW-0274">FAD</keyword>
<feature type="domain" description="Acyl-CoA dehydrogenase/oxidase N-terminal" evidence="9">
    <location>
        <begin position="6"/>
        <end position="125"/>
    </location>
</feature>
<dbReference type="SUPFAM" id="SSF56645">
    <property type="entry name" value="Acyl-CoA dehydrogenase NM domain-like"/>
    <property type="match status" value="1"/>
</dbReference>
<dbReference type="GO" id="GO:0005886">
    <property type="term" value="C:plasma membrane"/>
    <property type="evidence" value="ECO:0007669"/>
    <property type="project" value="TreeGrafter"/>
</dbReference>
<dbReference type="AlphaFoldDB" id="A0A8J6N0Z8"/>
<dbReference type="InterPro" id="IPR009100">
    <property type="entry name" value="AcylCoA_DH/oxidase_NM_dom_sf"/>
</dbReference>
<dbReference type="InterPro" id="IPR052161">
    <property type="entry name" value="Mycobact_Acyl-CoA_DH"/>
</dbReference>
<dbReference type="Pfam" id="PF02770">
    <property type="entry name" value="Acyl-CoA_dh_M"/>
    <property type="match status" value="1"/>
</dbReference>
<dbReference type="Gene3D" id="1.20.140.10">
    <property type="entry name" value="Butyryl-CoA Dehydrogenase, subunit A, domain 3"/>
    <property type="match status" value="1"/>
</dbReference>
<accession>A0A8J6N0Z8</accession>
<dbReference type="PANTHER" id="PTHR43292">
    <property type="entry name" value="ACYL-COA DEHYDROGENASE"/>
    <property type="match status" value="1"/>
</dbReference>
<dbReference type="InterPro" id="IPR036250">
    <property type="entry name" value="AcylCo_DH-like_C"/>
</dbReference>
<reference evidence="10 11" key="1">
    <citation type="submission" date="2020-08" db="EMBL/GenBank/DDBJ databases">
        <title>Bridging the membrane lipid divide: bacteria of the FCB group superphylum have the potential to synthesize archaeal ether lipids.</title>
        <authorList>
            <person name="Villanueva L."/>
            <person name="Von Meijenfeldt F.A.B."/>
            <person name="Westbye A.B."/>
            <person name="Yadav S."/>
            <person name="Hopmans E.C."/>
            <person name="Dutilh B.E."/>
            <person name="Sinninghe Damste J.S."/>
        </authorList>
    </citation>
    <scope>NUCLEOTIDE SEQUENCE [LARGE SCALE GENOMIC DNA]</scope>
    <source>
        <strain evidence="10">NIOZ-UU27</strain>
    </source>
</reference>
<sequence>MDFRFTEEQEAFRQEFTSWLEQTLHEVREGDTPRSFESMVEWGEAARDFQKRLFEAGYAARHYPEEYGGQGRPTEEELIVSETMAAMCPEYRHPLVVTLGLVSPTILTCGTEEQKKKYLPKILDGTHVWCQGFSEPNAGSDIVNVSTRAVKKGDHFVLNGQKVWTSFAQMADYAVMVVRTNPDVPKHKGLSYLLMDMKAPGVEVRPIIQITGDQEFNEIFMDDVKVPIDMLVGEEGQGWMIAITTLMFERAMGDAMIANTQLKGIENMFAVAREVKRSGRPVIEDPRFRQELAQAWIETMVLKCHGYRNISQLLEGGVPGPEGSIGKLLWSETGQRTNEAVMHLQGPLSQVMKGSPWSVDEGRWQHSFLRSKGYTIEAGTSEIQRNIIGERVLGLPKDASRAQRA</sequence>
<evidence type="ECO:0000256" key="6">
    <source>
        <dbReference type="RuleBase" id="RU362125"/>
    </source>
</evidence>
<comment type="caution">
    <text evidence="10">The sequence shown here is derived from an EMBL/GenBank/DDBJ whole genome shotgun (WGS) entry which is preliminary data.</text>
</comment>
<dbReference type="EMBL" id="JACNJD010000236">
    <property type="protein sequence ID" value="MBC8177805.1"/>
    <property type="molecule type" value="Genomic_DNA"/>
</dbReference>
<dbReference type="Proteomes" id="UP000650524">
    <property type="component" value="Unassembled WGS sequence"/>
</dbReference>
<dbReference type="FunFam" id="2.40.110.10:FF:000011">
    <property type="entry name" value="Acyl-CoA dehydrogenase FadE34"/>
    <property type="match status" value="1"/>
</dbReference>